<dbReference type="InterPro" id="IPR044894">
    <property type="entry name" value="TubC_N_sf"/>
</dbReference>
<dbReference type="Pfam" id="PF00501">
    <property type="entry name" value="AMP-binding"/>
    <property type="match status" value="2"/>
</dbReference>
<keyword evidence="4" id="KW-1185">Reference proteome</keyword>
<dbReference type="NCBIfam" id="TIGR01733">
    <property type="entry name" value="AA-adenyl-dom"/>
    <property type="match status" value="2"/>
</dbReference>
<organism evidence="3 4">
    <name type="scientific">Flavobacterium lipolyticum</name>
    <dbReference type="NCBI Taxonomy" id="2893754"/>
    <lineage>
        <taxon>Bacteria</taxon>
        <taxon>Pseudomonadati</taxon>
        <taxon>Bacteroidota</taxon>
        <taxon>Flavobacteriia</taxon>
        <taxon>Flavobacteriales</taxon>
        <taxon>Flavobacteriaceae</taxon>
        <taxon>Flavobacterium</taxon>
    </lineage>
</organism>
<dbReference type="InterPro" id="IPR042099">
    <property type="entry name" value="ANL_N_sf"/>
</dbReference>
<gene>
    <name evidence="3" type="ORF">LNQ34_17230</name>
</gene>
<dbReference type="SUPFAM" id="SSF47336">
    <property type="entry name" value="ACP-like"/>
    <property type="match status" value="2"/>
</dbReference>
<dbReference type="SUPFAM" id="SSF52777">
    <property type="entry name" value="CoA-dependent acyltransferases"/>
    <property type="match status" value="6"/>
</dbReference>
<dbReference type="Pfam" id="PF00668">
    <property type="entry name" value="Condensation"/>
    <property type="match status" value="3"/>
</dbReference>
<dbReference type="PANTHER" id="PTHR45527">
    <property type="entry name" value="NONRIBOSOMAL PEPTIDE SYNTHETASE"/>
    <property type="match status" value="1"/>
</dbReference>
<dbReference type="Pfam" id="PF18563">
    <property type="entry name" value="TubC_N"/>
    <property type="match status" value="1"/>
</dbReference>
<comment type="caution">
    <text evidence="3">The sequence shown here is derived from an EMBL/GenBank/DDBJ whole genome shotgun (WGS) entry which is preliminary data.</text>
</comment>
<protein>
    <submittedName>
        <fullName evidence="3">Amino acid adenylation domain-containing protein</fullName>
    </submittedName>
</protein>
<dbReference type="InterPro" id="IPR036736">
    <property type="entry name" value="ACP-like_sf"/>
</dbReference>
<dbReference type="InterPro" id="IPR041464">
    <property type="entry name" value="TubC_N"/>
</dbReference>
<keyword evidence="1" id="KW-0677">Repeat</keyword>
<dbReference type="InterPro" id="IPR025110">
    <property type="entry name" value="AMP-bd_C"/>
</dbReference>
<feature type="domain" description="Carrier" evidence="2">
    <location>
        <begin position="1049"/>
        <end position="1123"/>
    </location>
</feature>
<dbReference type="Gene3D" id="2.30.38.10">
    <property type="entry name" value="Luciferase, Domain 3"/>
    <property type="match status" value="1"/>
</dbReference>
<evidence type="ECO:0000259" key="2">
    <source>
        <dbReference type="PROSITE" id="PS50075"/>
    </source>
</evidence>
<dbReference type="CDD" id="cd19534">
    <property type="entry name" value="E_NRPS"/>
    <property type="match status" value="1"/>
</dbReference>
<dbReference type="InterPro" id="IPR000873">
    <property type="entry name" value="AMP-dep_synth/lig_dom"/>
</dbReference>
<dbReference type="Proteomes" id="UP001430700">
    <property type="component" value="Unassembled WGS sequence"/>
</dbReference>
<dbReference type="PROSITE" id="PS00455">
    <property type="entry name" value="AMP_BINDING"/>
    <property type="match status" value="2"/>
</dbReference>
<dbReference type="Pfam" id="PF00550">
    <property type="entry name" value="PP-binding"/>
    <property type="match status" value="2"/>
</dbReference>
<dbReference type="PANTHER" id="PTHR45527:SF1">
    <property type="entry name" value="FATTY ACID SYNTHASE"/>
    <property type="match status" value="1"/>
</dbReference>
<dbReference type="NCBIfam" id="TIGR01720">
    <property type="entry name" value="NRPS-para261"/>
    <property type="match status" value="1"/>
</dbReference>
<dbReference type="Gene3D" id="1.10.10.1830">
    <property type="entry name" value="Non-ribosomal peptide synthase, adenylation domain"/>
    <property type="match status" value="1"/>
</dbReference>
<dbReference type="Gene3D" id="1.10.1200.10">
    <property type="entry name" value="ACP-like"/>
    <property type="match status" value="2"/>
</dbReference>
<accession>A0ABS8M4C1</accession>
<dbReference type="InterPro" id="IPR020845">
    <property type="entry name" value="AMP-binding_CS"/>
</dbReference>
<dbReference type="CDD" id="cd19543">
    <property type="entry name" value="DCL_NRPS"/>
    <property type="match status" value="1"/>
</dbReference>
<dbReference type="Gene3D" id="3.40.50.980">
    <property type="match status" value="2"/>
</dbReference>
<dbReference type="Gene3D" id="3.30.559.10">
    <property type="entry name" value="Chloramphenicol acetyltransferase-like domain"/>
    <property type="match status" value="3"/>
</dbReference>
<dbReference type="CDD" id="cd19531">
    <property type="entry name" value="LCL_NRPS-like"/>
    <property type="match status" value="1"/>
</dbReference>
<dbReference type="InterPro" id="IPR001242">
    <property type="entry name" value="Condensation_dom"/>
</dbReference>
<dbReference type="SUPFAM" id="SSF56801">
    <property type="entry name" value="Acetyl-CoA synthetase-like"/>
    <property type="match status" value="2"/>
</dbReference>
<dbReference type="Gene3D" id="3.30.559.30">
    <property type="entry name" value="Nonribosomal peptide synthetase, condensation domain"/>
    <property type="match status" value="3"/>
</dbReference>
<dbReference type="EMBL" id="JAJJMN010000002">
    <property type="protein sequence ID" value="MCC9019519.1"/>
    <property type="molecule type" value="Genomic_DNA"/>
</dbReference>
<dbReference type="PROSITE" id="PS50075">
    <property type="entry name" value="CARRIER"/>
    <property type="match status" value="2"/>
</dbReference>
<dbReference type="Pfam" id="PF13193">
    <property type="entry name" value="AMP-binding_C"/>
    <property type="match status" value="2"/>
</dbReference>
<dbReference type="RefSeq" id="WP_230000604.1">
    <property type="nucleotide sequence ID" value="NZ_JAJJMN010000002.1"/>
</dbReference>
<dbReference type="NCBIfam" id="NF003417">
    <property type="entry name" value="PRK04813.1"/>
    <property type="match status" value="2"/>
</dbReference>
<sequence length="2626" mass="297253">MDKLITQLLDNGIFLSVEQDRLKVKHNSDLMSDELLQQIKANKFELIAYLSAKDAYADYQDIMPIKRKGPFKLSSAQRRMWILSQFEASSVAYNLPESTYLNQDIEVENFKRAIDATIDRHEILRTVFREEESGEVRQWVLEREDLGFSIHSLDFREEDNKKDKVQAYIAADSHQTFDLVKGPLFRAALLQVEDEEYVFYFNMHHIISDDWSMEVLTKDVLKYYEAYQTGREPDLKELRIHYKDYCDWQLARLNEDSFDVHKIYWLDKFSGELPLVDLPGAKQRPHVKTYNGHGLVTYVDKETTDKLKEYTREKGSSLFMSLLASWNVLIYRYTGEKDIIIGTAVAGRVHANLEDQIGFYVNTLALRNEVNPEESFDSFYESLKEQTLKSYSHQMYPFDRLVEGLGLQRDMGRNPVFDISITYHNTTEIKGIEGLNHDVINQVSDNGFSKVKNDIELHFKEVGDYIHFKLIYNVDIYEREMIERLMIHFKRILNSLLSHPEQKISHIDYLSEKEKCELLVTFNDTAVAYPKDKTIVDLFEEQVERTPDNIAVVFGEKQQTYRELNEKSNQLAHYLRDNYDIQPDNLIGIQLDRSEWMIISILGVLKAGGAYVPIDPEYPSSRKEYIVNDTGLKLLITEASFIYDIDYYEGEVFAIDVEFDSENYGSEALSKFYTPGNLAYVIYTSGSTGKPKGVMVEHRSAVNLYWWYITSHEIDTNTRSLIVIPLGFDAASKNILAPLFRGGMLVMAPTGVFIPEVILSEILLKKVTLLNCVPSVFNSLLNSNNDSVNMLRSLKNLALGGEPLDIKPITRLFTEGSKCIVTNVYGPTEATDISISYIVSKADTRNSNIPIGKPINNVSVYVLDVNMQPVAIGVTGELYIGGVALARGYLNNTNLTQERFIVNPFATETDKSKGFTRLYKTGDLGRWLPDGNIEFIGRKDDQVKIRGHRIELGEIEYALSNHEEIKQGVVLARENESGEKELVAYIVSNVEQNASDLRTYLKQTLPEYMLPAHFVQLEAIPLTANSKIDKKALPDPGIAGLSSGVEYAAPGTEQEEVLVSVWSEVLKKEGISIKDSFYNLGGDSIKSIQVVARLKQLGYRLKVEHLLRTPILEELARLVELTTQVSDQSEVSGAVVLTPIQEWFFKSEEIQAHEYFNQSVLLYSKEELDSSILEKSIEDLTRHHDALRMVYKQNQGVWEQFNGAVSSNRCMIHFYDLRESEAAQAEMAQLGEALQSSINLSEGPLLKVAHFRLQDGDRLGLIVHHLVVDGVSWRILLEDLSSLYSGYKEGEKTALPAKTDSFQRWALLQKEYASGRKLEKERVYWQQVCDHQITGLAQDKAVEEGRAAVIDSSESFALDQHTTGLLQTRVHGVYNTEINDVLLTGLGLALKEVLSAARSVLQMEGHGREEIIDGVDISRTVGWFTTVYPFVLDVSGSGNEAAHLVAVKEALRRLPNKGIGYGILTHLSQERLESALVPEITFNYLGDFGVNVSNEEDSLFEYASEHMGSESSKENKMNTILDVSGMLVKGKLGISIRYSALRYDAATIKSLAGSYKKHLEFLIEELAKSKEQHLTPSDLTFQGLSGAELLELNADNTLEDVYELSPLQEGIYYHWLAEDSGSLYFEQTSYRVRAKVLDIEKLKGAYDDLTARHAVLRSSFRSEYAGRSLQIVRKEVASNFTYQKLDDEVQLGLIKQQDRERGFDLGSGSQMRLQVVDLSQGEYEFIWSHHHILMDGWCVSVLINDFNELLSAAIKGSTADLPPVIPYSNYINWLKTIDREHSLGYWEGNLKGYAAPAEIPFKTKALDTTYVECSERLDIGGAVFKQIDTLCTALGITHNTFMQGVWGYLLSRYNNTSDVVFGAVVSGRPADLAGVEDMIGLFSNTIPIRVKYDVDTTAADLLKMLQEQSIQGTSHHYMNLSEVQSQSEPGMDLINHIMIFENYAVKELENEGVFNSREEEALSIQAMEVFERTNYDFNIIVSSSDVSLHLNIRYNSNRYDTASLRQLVNHIDTVIKAFVQNADQSLTALDYVSEEEKHKQLFTFNDTAAVYPKEKTIVDLFEEQVAKTPDHVAIVFENTELTYGELNERSNQLAHYLMDNYSIQPDDLIGIQLERSEWMIVSILGVLKSGGAYVPIDPQYPQERIDYIKEDTQCKVCLDEQELNKFKENQERYAKDLETRTAKSDHLAYVIYTSGSTGNPKGVMIEHKNAYSFIQWSHDEFKNSDFDTVLFTTSLNFDLSVFEIFHPLTRGKELKVLKDGLSIPGNLNSGKKLLINTVPSVVGALLQQGMSFESVSVLNMAGEPIPSNYKKELKGKVKEIRNLYGPSEDTTYTTVFRVDKDDLDLIGKPISNTELYILNSKEELQPIGVVGEICISGNGLARGYLNQEGLTREKFIANPFKAGERLYKTGDLGRWLPDGNIEFIGRKDDQVKIRGYRIELGEIEHALVKHEAVSQAVVLAKENELGEKELVAYIVSDIEQNTSDLRVYLKQSLPEYMLPTHFVQLEAIPLTANGKIDKKALPNPDDAGLSSGVEYVAPRNEVEAKLVKIWEEVLERENIGVNDDFFALGGHSLKALKVMFRISKEFNIDVKVADLFHTSSIEGFAILIAFALNKKKDKIKSKEVDL</sequence>
<dbReference type="InterPro" id="IPR009081">
    <property type="entry name" value="PP-bd_ACP"/>
</dbReference>
<dbReference type="InterPro" id="IPR010071">
    <property type="entry name" value="AA_adenyl_dom"/>
</dbReference>
<dbReference type="Gene3D" id="3.40.50.12780">
    <property type="entry name" value="N-terminal domain of ligase-like"/>
    <property type="match status" value="1"/>
</dbReference>
<dbReference type="InterPro" id="IPR010060">
    <property type="entry name" value="NRPS_synth"/>
</dbReference>
<dbReference type="InterPro" id="IPR023213">
    <property type="entry name" value="CAT-like_dom_sf"/>
</dbReference>
<name>A0ABS8M4C1_9FLAO</name>
<evidence type="ECO:0000313" key="3">
    <source>
        <dbReference type="EMBL" id="MCC9019519.1"/>
    </source>
</evidence>
<dbReference type="Gene3D" id="3.30.300.30">
    <property type="match status" value="2"/>
</dbReference>
<dbReference type="CDD" id="cd05930">
    <property type="entry name" value="A_NRPS"/>
    <property type="match status" value="2"/>
</dbReference>
<feature type="domain" description="Carrier" evidence="2">
    <location>
        <begin position="2537"/>
        <end position="2612"/>
    </location>
</feature>
<proteinExistence type="predicted"/>
<dbReference type="InterPro" id="IPR045851">
    <property type="entry name" value="AMP-bd_C_sf"/>
</dbReference>
<evidence type="ECO:0000256" key="1">
    <source>
        <dbReference type="ARBA" id="ARBA00022737"/>
    </source>
</evidence>
<evidence type="ECO:0000313" key="4">
    <source>
        <dbReference type="Proteomes" id="UP001430700"/>
    </source>
</evidence>
<reference evidence="3" key="1">
    <citation type="submission" date="2021-11" db="EMBL/GenBank/DDBJ databases">
        <title>Description of novel Flavobacterium species.</title>
        <authorList>
            <person name="Saticioglu I.B."/>
            <person name="Ay H."/>
            <person name="Altun S."/>
            <person name="Duman M."/>
        </authorList>
    </citation>
    <scope>NUCLEOTIDE SEQUENCE</scope>
    <source>
        <strain evidence="3">F-126</strain>
    </source>
</reference>